<comment type="caution">
    <text evidence="2">The sequence shown here is derived from an EMBL/GenBank/DDBJ whole genome shotgun (WGS) entry which is preliminary data.</text>
</comment>
<dbReference type="Pfam" id="PF01738">
    <property type="entry name" value="DLH"/>
    <property type="match status" value="1"/>
</dbReference>
<name>A0A926VHG8_9CYAN</name>
<accession>A0A926VHG8</accession>
<dbReference type="InterPro" id="IPR029058">
    <property type="entry name" value="AB_hydrolase_fold"/>
</dbReference>
<dbReference type="InterPro" id="IPR002925">
    <property type="entry name" value="Dienelactn_hydro"/>
</dbReference>
<organism evidence="2 3">
    <name type="scientific">Aerosakkonema funiforme FACHB-1375</name>
    <dbReference type="NCBI Taxonomy" id="2949571"/>
    <lineage>
        <taxon>Bacteria</taxon>
        <taxon>Bacillati</taxon>
        <taxon>Cyanobacteriota</taxon>
        <taxon>Cyanophyceae</taxon>
        <taxon>Oscillatoriophycideae</taxon>
        <taxon>Aerosakkonematales</taxon>
        <taxon>Aerosakkonemataceae</taxon>
        <taxon>Aerosakkonema</taxon>
    </lineage>
</organism>
<dbReference type="GO" id="GO:0016787">
    <property type="term" value="F:hydrolase activity"/>
    <property type="evidence" value="ECO:0007669"/>
    <property type="project" value="UniProtKB-KW"/>
</dbReference>
<sequence length="222" mass="24222">MESTLELKVQERSIWIGSGRVDLEGNLSVPEGARAIVLFAHGSGSSRHSPRNRSVAQELNQAGFATLLFDLLTADEEQTDKQKRLLRFNINFLAERLIDATEWVAQNLETHKLKIGYFGASTGAGAALVAAAELPEAIGAVVSRSGRPDMAESSLPKVQAPTLLIVGGNDTQVIEMNEKALPQLQVEKKLEIVPGATHLFEEPGALEEVVRVAHDWFVQYLK</sequence>
<gene>
    <name evidence="2" type="ORF">H6G03_23470</name>
</gene>
<dbReference type="SUPFAM" id="SSF53474">
    <property type="entry name" value="alpha/beta-Hydrolases"/>
    <property type="match status" value="1"/>
</dbReference>
<protein>
    <submittedName>
        <fullName evidence="2">Alpha/beta fold hydrolase</fullName>
    </submittedName>
</protein>
<evidence type="ECO:0000259" key="1">
    <source>
        <dbReference type="Pfam" id="PF01738"/>
    </source>
</evidence>
<dbReference type="PANTHER" id="PTHR22946">
    <property type="entry name" value="DIENELACTONE HYDROLASE DOMAIN-CONTAINING PROTEIN-RELATED"/>
    <property type="match status" value="1"/>
</dbReference>
<reference evidence="2" key="2">
    <citation type="submission" date="2020-08" db="EMBL/GenBank/DDBJ databases">
        <authorList>
            <person name="Chen M."/>
            <person name="Teng W."/>
            <person name="Zhao L."/>
            <person name="Hu C."/>
            <person name="Zhou Y."/>
            <person name="Han B."/>
            <person name="Song L."/>
            <person name="Shu W."/>
        </authorList>
    </citation>
    <scope>NUCLEOTIDE SEQUENCE</scope>
    <source>
        <strain evidence="2">FACHB-1375</strain>
    </source>
</reference>
<evidence type="ECO:0000313" key="3">
    <source>
        <dbReference type="Proteomes" id="UP000641646"/>
    </source>
</evidence>
<reference evidence="2" key="1">
    <citation type="journal article" date="2015" name="ISME J.">
        <title>Draft Genome Sequence of Streptomyces incarnatus NRRL8089, which Produces the Nucleoside Antibiotic Sinefungin.</title>
        <authorList>
            <person name="Oshima K."/>
            <person name="Hattori M."/>
            <person name="Shimizu H."/>
            <person name="Fukuda K."/>
            <person name="Nemoto M."/>
            <person name="Inagaki K."/>
            <person name="Tamura T."/>
        </authorList>
    </citation>
    <scope>NUCLEOTIDE SEQUENCE</scope>
    <source>
        <strain evidence="2">FACHB-1375</strain>
    </source>
</reference>
<proteinExistence type="predicted"/>
<dbReference type="Gene3D" id="3.40.50.1820">
    <property type="entry name" value="alpha/beta hydrolase"/>
    <property type="match status" value="1"/>
</dbReference>
<feature type="domain" description="Dienelactone hydrolase" evidence="1">
    <location>
        <begin position="27"/>
        <end position="205"/>
    </location>
</feature>
<evidence type="ECO:0000313" key="2">
    <source>
        <dbReference type="EMBL" id="MBD2183991.1"/>
    </source>
</evidence>
<dbReference type="Proteomes" id="UP000641646">
    <property type="component" value="Unassembled WGS sequence"/>
</dbReference>
<dbReference type="RefSeq" id="WP_190469501.1">
    <property type="nucleotide sequence ID" value="NZ_JACJPW010000070.1"/>
</dbReference>
<dbReference type="InterPro" id="IPR050261">
    <property type="entry name" value="FrsA_esterase"/>
</dbReference>
<dbReference type="EMBL" id="JACJPW010000070">
    <property type="protein sequence ID" value="MBD2183991.1"/>
    <property type="molecule type" value="Genomic_DNA"/>
</dbReference>
<keyword evidence="3" id="KW-1185">Reference proteome</keyword>
<keyword evidence="2" id="KW-0378">Hydrolase</keyword>
<dbReference type="AlphaFoldDB" id="A0A926VHG8"/>